<sequence>MTLACPAIVWADRDWSQQTVRMCVDPDWEPLEKITPDGQFIGIAADLLRIIFQRAKLEFVVIPTADWNESLTKSQAGECDILALLNKTEQRSQWLNFTRPYLVNPNVLITRHEHHYVDNLNDLASTHSSIALPIGTSVYEFLKRDYPNINLIPVESEREAFDLVDRGLADATLRSLLVAAYTIRNEGWFNLKIAGEIGDYKNLLRIGVLHQHPLLLEQLDQAIATLTVEDINQAINRHVPISVSYRYDWIMIVKIIMISMIIICALLFAGLLQYRSHRRLLALKSQLETTLVEKDNIELRLRESERFYRSLVDTAHEGIGVIQNQRFVYANHYLAQIVGLSIEQLLKLSSFLDLVSPEYQPAVLKAHHQRLSKDATPPQRYQAQLIHANGHIIDIEVSGVMVDWYGEPASLNFISDITDRKQAEREITHLANHDTLTGLANRRLLMERMEQLILQAKRNPIQFAVIFIDLDKFKPVNDYWGHQVGDELLQAISQRLTESIRASDTLARIGGDEFVILLPHLPSEHIDDVVRKIEHTFQMPFILKETTLSIHASLGVANFPHEGDTASELLNRADREMYRNKQVNV</sequence>
<dbReference type="SMART" id="SM00062">
    <property type="entry name" value="PBPb"/>
    <property type="match status" value="1"/>
</dbReference>
<dbReference type="InterPro" id="IPR029787">
    <property type="entry name" value="Nucleotide_cyclase"/>
</dbReference>
<organism evidence="5 6">
    <name type="scientific">Vibrio metschnikovii</name>
    <dbReference type="NCBI Taxonomy" id="28172"/>
    <lineage>
        <taxon>Bacteria</taxon>
        <taxon>Pseudomonadati</taxon>
        <taxon>Pseudomonadota</taxon>
        <taxon>Gammaproteobacteria</taxon>
        <taxon>Vibrionales</taxon>
        <taxon>Vibrionaceae</taxon>
        <taxon>Vibrio</taxon>
    </lineage>
</organism>
<name>A0A9X0RAB3_VIBME</name>
<dbReference type="SUPFAM" id="SSF55785">
    <property type="entry name" value="PYP-like sensor domain (PAS domain)"/>
    <property type="match status" value="1"/>
</dbReference>
<dbReference type="FunFam" id="3.30.70.270:FF:000001">
    <property type="entry name" value="Diguanylate cyclase domain protein"/>
    <property type="match status" value="1"/>
</dbReference>
<dbReference type="Gene3D" id="3.30.450.20">
    <property type="entry name" value="PAS domain"/>
    <property type="match status" value="1"/>
</dbReference>
<dbReference type="Pfam" id="PF00990">
    <property type="entry name" value="GGDEF"/>
    <property type="match status" value="1"/>
</dbReference>
<accession>A0A9X0RAB3</accession>
<dbReference type="InterPro" id="IPR035965">
    <property type="entry name" value="PAS-like_dom_sf"/>
</dbReference>
<dbReference type="InterPro" id="IPR000160">
    <property type="entry name" value="GGDEF_dom"/>
</dbReference>
<feature type="domain" description="GGDEF" evidence="4">
    <location>
        <begin position="461"/>
        <end position="585"/>
    </location>
</feature>
<dbReference type="EMBL" id="JACRUP010000017">
    <property type="protein sequence ID" value="MBC5852719.1"/>
    <property type="molecule type" value="Genomic_DNA"/>
</dbReference>
<dbReference type="PANTHER" id="PTHR44757:SF2">
    <property type="entry name" value="BIOFILM ARCHITECTURE MAINTENANCE PROTEIN MBAA"/>
    <property type="match status" value="1"/>
</dbReference>
<dbReference type="SMART" id="SM00091">
    <property type="entry name" value="PAS"/>
    <property type="match status" value="1"/>
</dbReference>
<keyword evidence="2" id="KW-0472">Membrane</keyword>
<gene>
    <name evidence="5" type="ORF">H8Q88_17590</name>
</gene>
<dbReference type="SMART" id="SM00267">
    <property type="entry name" value="GGDEF"/>
    <property type="match status" value="1"/>
</dbReference>
<dbReference type="InterPro" id="IPR000014">
    <property type="entry name" value="PAS"/>
</dbReference>
<dbReference type="CDD" id="cd01949">
    <property type="entry name" value="GGDEF"/>
    <property type="match status" value="1"/>
</dbReference>
<dbReference type="NCBIfam" id="TIGR00254">
    <property type="entry name" value="GGDEF"/>
    <property type="match status" value="1"/>
</dbReference>
<dbReference type="SUPFAM" id="SSF53850">
    <property type="entry name" value="Periplasmic binding protein-like II"/>
    <property type="match status" value="1"/>
</dbReference>
<reference evidence="5" key="1">
    <citation type="submission" date="2020-08" db="EMBL/GenBank/DDBJ databases">
        <title>Genome Sequencing and Pan-Genome Analysis of Migratory bird Vibrio Strains, Inner Mongolia.</title>
        <authorList>
            <person name="Zheng L."/>
        </authorList>
    </citation>
    <scope>NUCLEOTIDE SEQUENCE</scope>
    <source>
        <strain evidence="5">M13F</strain>
    </source>
</reference>
<evidence type="ECO:0000256" key="1">
    <source>
        <dbReference type="ARBA" id="ARBA00001946"/>
    </source>
</evidence>
<feature type="transmembrane region" description="Helical" evidence="2">
    <location>
        <begin position="249"/>
        <end position="272"/>
    </location>
</feature>
<dbReference type="GO" id="GO:0003824">
    <property type="term" value="F:catalytic activity"/>
    <property type="evidence" value="ECO:0007669"/>
    <property type="project" value="UniProtKB-ARBA"/>
</dbReference>
<keyword evidence="6" id="KW-1185">Reference proteome</keyword>
<dbReference type="Gene3D" id="3.30.70.270">
    <property type="match status" value="1"/>
</dbReference>
<dbReference type="PROSITE" id="PS50887">
    <property type="entry name" value="GGDEF"/>
    <property type="match status" value="1"/>
</dbReference>
<comment type="cofactor">
    <cofactor evidence="1">
        <name>Mg(2+)</name>
        <dbReference type="ChEBI" id="CHEBI:18420"/>
    </cofactor>
</comment>
<dbReference type="Gene3D" id="3.40.190.10">
    <property type="entry name" value="Periplasmic binding protein-like II"/>
    <property type="match status" value="2"/>
</dbReference>
<dbReference type="Pfam" id="PF08447">
    <property type="entry name" value="PAS_3"/>
    <property type="match status" value="1"/>
</dbReference>
<keyword evidence="2" id="KW-1133">Transmembrane helix</keyword>
<evidence type="ECO:0000259" key="4">
    <source>
        <dbReference type="PROSITE" id="PS50887"/>
    </source>
</evidence>
<dbReference type="SUPFAM" id="SSF55073">
    <property type="entry name" value="Nucleotide cyclase"/>
    <property type="match status" value="1"/>
</dbReference>
<dbReference type="InterPro" id="IPR043128">
    <property type="entry name" value="Rev_trsase/Diguanyl_cyclase"/>
</dbReference>
<comment type="caution">
    <text evidence="5">The sequence shown here is derived from an EMBL/GenBank/DDBJ whole genome shotgun (WGS) entry which is preliminary data.</text>
</comment>
<keyword evidence="2" id="KW-0812">Transmembrane</keyword>
<dbReference type="InterPro" id="IPR001638">
    <property type="entry name" value="Solute-binding_3/MltF_N"/>
</dbReference>
<dbReference type="CDD" id="cd13708">
    <property type="entry name" value="PBP2_BvgS_like_1"/>
    <property type="match status" value="1"/>
</dbReference>
<dbReference type="InterPro" id="IPR052155">
    <property type="entry name" value="Biofilm_reg_signaling"/>
</dbReference>
<dbReference type="Proteomes" id="UP000615796">
    <property type="component" value="Unassembled WGS sequence"/>
</dbReference>
<evidence type="ECO:0000313" key="6">
    <source>
        <dbReference type="Proteomes" id="UP000615796"/>
    </source>
</evidence>
<dbReference type="PANTHER" id="PTHR44757">
    <property type="entry name" value="DIGUANYLATE CYCLASE DGCP"/>
    <property type="match status" value="1"/>
</dbReference>
<dbReference type="CDD" id="cd00130">
    <property type="entry name" value="PAS"/>
    <property type="match status" value="1"/>
</dbReference>
<feature type="domain" description="PAS" evidence="3">
    <location>
        <begin position="326"/>
        <end position="374"/>
    </location>
</feature>
<evidence type="ECO:0000256" key="2">
    <source>
        <dbReference type="SAM" id="Phobius"/>
    </source>
</evidence>
<evidence type="ECO:0000313" key="5">
    <source>
        <dbReference type="EMBL" id="MBC5852719.1"/>
    </source>
</evidence>
<dbReference type="Pfam" id="PF00497">
    <property type="entry name" value="SBP_bac_3"/>
    <property type="match status" value="1"/>
</dbReference>
<protein>
    <submittedName>
        <fullName evidence="5">Diguanylate cyclase</fullName>
    </submittedName>
</protein>
<evidence type="ECO:0000259" key="3">
    <source>
        <dbReference type="PROSITE" id="PS50112"/>
    </source>
</evidence>
<dbReference type="AlphaFoldDB" id="A0A9X0RAB3"/>
<dbReference type="NCBIfam" id="TIGR00229">
    <property type="entry name" value="sensory_box"/>
    <property type="match status" value="1"/>
</dbReference>
<dbReference type="InterPro" id="IPR013655">
    <property type="entry name" value="PAS_fold_3"/>
</dbReference>
<proteinExistence type="predicted"/>
<dbReference type="PROSITE" id="PS50112">
    <property type="entry name" value="PAS"/>
    <property type="match status" value="1"/>
</dbReference>
<dbReference type="RefSeq" id="WP_187026984.1">
    <property type="nucleotide sequence ID" value="NZ_JACRUP010000017.1"/>
</dbReference>